<dbReference type="PROSITE" id="PS50082">
    <property type="entry name" value="WD_REPEATS_2"/>
    <property type="match status" value="1"/>
</dbReference>
<dbReference type="Proteomes" id="UP000076532">
    <property type="component" value="Unassembled WGS sequence"/>
</dbReference>
<dbReference type="InterPro" id="IPR016024">
    <property type="entry name" value="ARM-type_fold"/>
</dbReference>
<dbReference type="GO" id="GO:0034271">
    <property type="term" value="C:phosphatidylinositol 3-kinase complex, class III, type I"/>
    <property type="evidence" value="ECO:0007669"/>
    <property type="project" value="TreeGrafter"/>
</dbReference>
<dbReference type="OrthoDB" id="242910at2759"/>
<dbReference type="GO" id="GO:0006623">
    <property type="term" value="P:protein targeting to vacuole"/>
    <property type="evidence" value="ECO:0007669"/>
    <property type="project" value="TreeGrafter"/>
</dbReference>
<keyword evidence="5" id="KW-1185">Reference proteome</keyword>
<dbReference type="PANTHER" id="PTHR17583:SF0">
    <property type="entry name" value="PHOSPHOINOSITIDE 3-KINASE REGULATORY SUBUNIT 4"/>
    <property type="match status" value="1"/>
</dbReference>
<dbReference type="PANTHER" id="PTHR17583">
    <property type="entry name" value="PHOSPHOINOSITIDE 3-KINASE REGULATORY SUBUNIT 4"/>
    <property type="match status" value="1"/>
</dbReference>
<feature type="domain" description="Phosphatase 2A Regulatory Subunit A helical" evidence="3">
    <location>
        <begin position="11"/>
        <end position="128"/>
    </location>
</feature>
<dbReference type="GO" id="GO:0071561">
    <property type="term" value="C:nucleus-vacuole junction"/>
    <property type="evidence" value="ECO:0007669"/>
    <property type="project" value="TreeGrafter"/>
</dbReference>
<evidence type="ECO:0000313" key="5">
    <source>
        <dbReference type="Proteomes" id="UP000076532"/>
    </source>
</evidence>
<reference evidence="4 5" key="1">
    <citation type="journal article" date="2016" name="Mol. Biol. Evol.">
        <title>Comparative Genomics of Early-Diverging Mushroom-Forming Fungi Provides Insights into the Origins of Lignocellulose Decay Capabilities.</title>
        <authorList>
            <person name="Nagy L.G."/>
            <person name="Riley R."/>
            <person name="Tritt A."/>
            <person name="Adam C."/>
            <person name="Daum C."/>
            <person name="Floudas D."/>
            <person name="Sun H."/>
            <person name="Yadav J.S."/>
            <person name="Pangilinan J."/>
            <person name="Larsson K.H."/>
            <person name="Matsuura K."/>
            <person name="Barry K."/>
            <person name="Labutti K."/>
            <person name="Kuo R."/>
            <person name="Ohm R.A."/>
            <person name="Bhattacharya S.S."/>
            <person name="Shirouzu T."/>
            <person name="Yoshinaga Y."/>
            <person name="Martin F.M."/>
            <person name="Grigoriev I.V."/>
            <person name="Hibbett D.S."/>
        </authorList>
    </citation>
    <scope>NUCLEOTIDE SEQUENCE [LARGE SCALE GENOMIC DNA]</scope>
    <source>
        <strain evidence="4 5">CBS 109695</strain>
    </source>
</reference>
<keyword evidence="1" id="KW-0677">Repeat</keyword>
<gene>
    <name evidence="4" type="ORF">FIBSPDRAFT_1043677</name>
</gene>
<proteinExistence type="predicted"/>
<feature type="repeat" description="WD" evidence="2">
    <location>
        <begin position="150"/>
        <end position="182"/>
    </location>
</feature>
<dbReference type="GO" id="GO:0004674">
    <property type="term" value="F:protein serine/threonine kinase activity"/>
    <property type="evidence" value="ECO:0007669"/>
    <property type="project" value="InterPro"/>
</dbReference>
<sequence length="226" mass="25206">MMCIMRCPGSLAGLQLSIHEHLSALLVGISSVVKRAMFHNISRLSIFLGQQRTNDVLLSHMITYLDERGRVRSLEEHILPLMIQALSDVEETVVSKVLAALTSLCELGLFQKMRTRELMSATLEFLYHLNISFASRDGTSRTEATLNPQLGPHLDAITGLAVSPNHMSFMFSSDDNKTVKVWPTARLERNLKAFPVIAHISRLQAPPAKTHLYPPPHPLYLQSLSA</sequence>
<dbReference type="InterPro" id="IPR055231">
    <property type="entry name" value="2AA_helical"/>
</dbReference>
<dbReference type="GO" id="GO:0016236">
    <property type="term" value="P:macroautophagy"/>
    <property type="evidence" value="ECO:0007669"/>
    <property type="project" value="InterPro"/>
</dbReference>
<dbReference type="Pfam" id="PF22956">
    <property type="entry name" value="VPS15-like_hel"/>
    <property type="match status" value="1"/>
</dbReference>
<dbReference type="InterPro" id="IPR045162">
    <property type="entry name" value="Vps15-like"/>
</dbReference>
<dbReference type="GO" id="GO:0005770">
    <property type="term" value="C:late endosome"/>
    <property type="evidence" value="ECO:0007669"/>
    <property type="project" value="TreeGrafter"/>
</dbReference>
<dbReference type="SMART" id="SM00320">
    <property type="entry name" value="WD40"/>
    <property type="match status" value="1"/>
</dbReference>
<organism evidence="4 5">
    <name type="scientific">Athelia psychrophila</name>
    <dbReference type="NCBI Taxonomy" id="1759441"/>
    <lineage>
        <taxon>Eukaryota</taxon>
        <taxon>Fungi</taxon>
        <taxon>Dikarya</taxon>
        <taxon>Basidiomycota</taxon>
        <taxon>Agaricomycotina</taxon>
        <taxon>Agaricomycetes</taxon>
        <taxon>Agaricomycetidae</taxon>
        <taxon>Atheliales</taxon>
        <taxon>Atheliaceae</taxon>
        <taxon>Athelia</taxon>
    </lineage>
</organism>
<accession>A0A166KS05</accession>
<name>A0A166KS05_9AGAM</name>
<dbReference type="STRING" id="436010.A0A166KS05"/>
<dbReference type="GO" id="GO:0045324">
    <property type="term" value="P:late endosome to vacuole transport"/>
    <property type="evidence" value="ECO:0007669"/>
    <property type="project" value="InterPro"/>
</dbReference>
<protein>
    <recommendedName>
        <fullName evidence="3">Phosphatase 2A Regulatory Subunit A helical domain-containing protein</fullName>
    </recommendedName>
</protein>
<evidence type="ECO:0000313" key="4">
    <source>
        <dbReference type="EMBL" id="KZP22195.1"/>
    </source>
</evidence>
<evidence type="ECO:0000256" key="2">
    <source>
        <dbReference type="PROSITE-ProRule" id="PRU00221"/>
    </source>
</evidence>
<evidence type="ECO:0000259" key="3">
    <source>
        <dbReference type="Pfam" id="PF22956"/>
    </source>
</evidence>
<keyword evidence="2" id="KW-0853">WD repeat</keyword>
<dbReference type="SUPFAM" id="SSF48371">
    <property type="entry name" value="ARM repeat"/>
    <property type="match status" value="1"/>
</dbReference>
<dbReference type="GO" id="GO:0034272">
    <property type="term" value="C:phosphatidylinositol 3-kinase complex, class III, type II"/>
    <property type="evidence" value="ECO:0007669"/>
    <property type="project" value="TreeGrafter"/>
</dbReference>
<evidence type="ECO:0000256" key="1">
    <source>
        <dbReference type="ARBA" id="ARBA00022737"/>
    </source>
</evidence>
<dbReference type="InterPro" id="IPR001680">
    <property type="entry name" value="WD40_rpt"/>
</dbReference>
<dbReference type="EMBL" id="KV417541">
    <property type="protein sequence ID" value="KZP22195.1"/>
    <property type="molecule type" value="Genomic_DNA"/>
</dbReference>
<dbReference type="AlphaFoldDB" id="A0A166KS05"/>